<dbReference type="GO" id="GO:1990281">
    <property type="term" value="C:efflux pump complex"/>
    <property type="evidence" value="ECO:0007669"/>
    <property type="project" value="TreeGrafter"/>
</dbReference>
<comment type="subcellular location">
    <subcellularLocation>
        <location evidence="1">Cell outer membrane</location>
    </subcellularLocation>
</comment>
<evidence type="ECO:0000256" key="6">
    <source>
        <dbReference type="ARBA" id="ARBA00023237"/>
    </source>
</evidence>
<evidence type="ECO:0000256" key="1">
    <source>
        <dbReference type="ARBA" id="ARBA00004442"/>
    </source>
</evidence>
<reference evidence="7" key="1">
    <citation type="submission" date="2019-08" db="EMBL/GenBank/DDBJ databases">
        <authorList>
            <person name="Kucharzyk K."/>
            <person name="Murdoch R.W."/>
            <person name="Higgins S."/>
            <person name="Loffler F."/>
        </authorList>
    </citation>
    <scope>NUCLEOTIDE SEQUENCE</scope>
</reference>
<proteinExistence type="predicted"/>
<evidence type="ECO:0000256" key="2">
    <source>
        <dbReference type="ARBA" id="ARBA00022448"/>
    </source>
</evidence>
<gene>
    <name evidence="7" type="ORF">SDC9_14240</name>
</gene>
<keyword evidence="5" id="KW-0472">Membrane</keyword>
<protein>
    <recommendedName>
        <fullName evidence="8">Outer membrane protein TolC</fullName>
    </recommendedName>
</protein>
<evidence type="ECO:0000256" key="4">
    <source>
        <dbReference type="ARBA" id="ARBA00022692"/>
    </source>
</evidence>
<dbReference type="Gene3D" id="1.20.1600.10">
    <property type="entry name" value="Outer membrane efflux proteins (OEP)"/>
    <property type="match status" value="1"/>
</dbReference>
<accession>A0A644TQF5</accession>
<keyword evidence="3" id="KW-1134">Transmembrane beta strand</keyword>
<name>A0A644TQF5_9ZZZZ</name>
<dbReference type="GO" id="GO:0009279">
    <property type="term" value="C:cell outer membrane"/>
    <property type="evidence" value="ECO:0007669"/>
    <property type="project" value="UniProtKB-SubCell"/>
</dbReference>
<sequence length="599" mass="68152">MVKKTSKVIALSIMTSFVITACSIKPEPILKEEIKEQVKNDLNVLNEVVLPITKPITLDEAIQRGLKYNLQKKVKVLETALSQQQLDLVYYDMLPSLTASAGYSERNNYAASASTSFLNGNPQPLGSNPSYSVSQEKERTTADIGFSWNILDFGLSYVRAQQQADKFLIAKEKEKKVEHNLTQEIRRAYYQAVSAQDLLKRIQPMMVEVNKALADSKEVQNQRVAKSPMESLSYQRELLDILRSLHTLESSLISAKVELAELMGLKPGINFELADKVEKDYEIPQFSMNLDEMEKIALENRPEVTETRYQERISDKEITAAKLKMLPGINLNTSLSYENSDYLLNNDWHSYGANVSWNLLNVFKGSEMNKLAKTQVEVAKEQKLALSMAVLSQVHLSIVKFNQAKKEYFLAKDYLNVASDIYNLTEVENNLNINSRLILIKEKLNNILATLRYSYAYANVQNSYGTIFASLGVEEKDLEKAEEKIGLISNENQEKPNAEKTVIVPTTQVEVKKEIKKEATIINNPIKKEIKVADSFYNKNFYNSEISIYQGEKLSINGEDYIVKKSDDIFKIAKKHGVSLKSIVIENFWLIEKNRVKFK</sequence>
<evidence type="ECO:0000256" key="5">
    <source>
        <dbReference type="ARBA" id="ARBA00023136"/>
    </source>
</evidence>
<dbReference type="PROSITE" id="PS51257">
    <property type="entry name" value="PROKAR_LIPOPROTEIN"/>
    <property type="match status" value="1"/>
</dbReference>
<dbReference type="AlphaFoldDB" id="A0A644TQF5"/>
<dbReference type="PANTHER" id="PTHR30026">
    <property type="entry name" value="OUTER MEMBRANE PROTEIN TOLC"/>
    <property type="match status" value="1"/>
</dbReference>
<dbReference type="Pfam" id="PF02321">
    <property type="entry name" value="OEP"/>
    <property type="match status" value="1"/>
</dbReference>
<dbReference type="EMBL" id="VSSQ01000042">
    <property type="protein sequence ID" value="MPL68512.1"/>
    <property type="molecule type" value="Genomic_DNA"/>
</dbReference>
<evidence type="ECO:0000313" key="7">
    <source>
        <dbReference type="EMBL" id="MPL68512.1"/>
    </source>
</evidence>
<evidence type="ECO:0008006" key="8">
    <source>
        <dbReference type="Google" id="ProtNLM"/>
    </source>
</evidence>
<keyword evidence="2" id="KW-0813">Transport</keyword>
<dbReference type="InterPro" id="IPR003423">
    <property type="entry name" value="OMP_efflux"/>
</dbReference>
<organism evidence="7">
    <name type="scientific">bioreactor metagenome</name>
    <dbReference type="NCBI Taxonomy" id="1076179"/>
    <lineage>
        <taxon>unclassified sequences</taxon>
        <taxon>metagenomes</taxon>
        <taxon>ecological metagenomes</taxon>
    </lineage>
</organism>
<dbReference type="PANTHER" id="PTHR30026:SF20">
    <property type="entry name" value="OUTER MEMBRANE PROTEIN TOLC"/>
    <property type="match status" value="1"/>
</dbReference>
<dbReference type="GO" id="GO:0015562">
    <property type="term" value="F:efflux transmembrane transporter activity"/>
    <property type="evidence" value="ECO:0007669"/>
    <property type="project" value="InterPro"/>
</dbReference>
<dbReference type="GO" id="GO:0015288">
    <property type="term" value="F:porin activity"/>
    <property type="evidence" value="ECO:0007669"/>
    <property type="project" value="TreeGrafter"/>
</dbReference>
<dbReference type="SUPFAM" id="SSF56954">
    <property type="entry name" value="Outer membrane efflux proteins (OEP)"/>
    <property type="match status" value="1"/>
</dbReference>
<dbReference type="InterPro" id="IPR051906">
    <property type="entry name" value="TolC-like"/>
</dbReference>
<keyword evidence="6" id="KW-0998">Cell outer membrane</keyword>
<keyword evidence="4" id="KW-0812">Transmembrane</keyword>
<comment type="caution">
    <text evidence="7">The sequence shown here is derived from an EMBL/GenBank/DDBJ whole genome shotgun (WGS) entry which is preliminary data.</text>
</comment>
<evidence type="ECO:0000256" key="3">
    <source>
        <dbReference type="ARBA" id="ARBA00022452"/>
    </source>
</evidence>